<keyword evidence="4" id="KW-1185">Reference proteome</keyword>
<gene>
    <name evidence="3" type="ORF">CPB83DRAFT_863948</name>
</gene>
<comment type="caution">
    <text evidence="3">The sequence shown here is derived from an EMBL/GenBank/DDBJ whole genome shotgun (WGS) entry which is preliminary data.</text>
</comment>
<accession>A0A9P6E577</accession>
<dbReference type="EMBL" id="MU157934">
    <property type="protein sequence ID" value="KAF9522771.1"/>
    <property type="molecule type" value="Genomic_DNA"/>
</dbReference>
<evidence type="ECO:0000313" key="4">
    <source>
        <dbReference type="Proteomes" id="UP000807306"/>
    </source>
</evidence>
<feature type="transmembrane region" description="Helical" evidence="2">
    <location>
        <begin position="100"/>
        <end position="121"/>
    </location>
</feature>
<evidence type="ECO:0000256" key="1">
    <source>
        <dbReference type="SAM" id="MobiDB-lite"/>
    </source>
</evidence>
<feature type="transmembrane region" description="Helical" evidence="2">
    <location>
        <begin position="52"/>
        <end position="80"/>
    </location>
</feature>
<feature type="region of interest" description="Disordered" evidence="1">
    <location>
        <begin position="291"/>
        <end position="322"/>
    </location>
</feature>
<reference evidence="3" key="1">
    <citation type="submission" date="2020-11" db="EMBL/GenBank/DDBJ databases">
        <authorList>
            <consortium name="DOE Joint Genome Institute"/>
            <person name="Ahrendt S."/>
            <person name="Riley R."/>
            <person name="Andreopoulos W."/>
            <person name="Labutti K."/>
            <person name="Pangilinan J."/>
            <person name="Ruiz-Duenas F.J."/>
            <person name="Barrasa J.M."/>
            <person name="Sanchez-Garcia M."/>
            <person name="Camarero S."/>
            <person name="Miyauchi S."/>
            <person name="Serrano A."/>
            <person name="Linde D."/>
            <person name="Babiker R."/>
            <person name="Drula E."/>
            <person name="Ayuso-Fernandez I."/>
            <person name="Pacheco R."/>
            <person name="Padilla G."/>
            <person name="Ferreira P."/>
            <person name="Barriuso J."/>
            <person name="Kellner H."/>
            <person name="Castanera R."/>
            <person name="Alfaro M."/>
            <person name="Ramirez L."/>
            <person name="Pisabarro A.G."/>
            <person name="Kuo A."/>
            <person name="Tritt A."/>
            <person name="Lipzen A."/>
            <person name="He G."/>
            <person name="Yan M."/>
            <person name="Ng V."/>
            <person name="Cullen D."/>
            <person name="Martin F."/>
            <person name="Rosso M.-N."/>
            <person name="Henrissat B."/>
            <person name="Hibbett D."/>
            <person name="Martinez A.T."/>
            <person name="Grigoriev I.V."/>
        </authorList>
    </citation>
    <scope>NUCLEOTIDE SEQUENCE</scope>
    <source>
        <strain evidence="3">CBS 506.95</strain>
    </source>
</reference>
<dbReference type="OrthoDB" id="3351617at2759"/>
<feature type="transmembrane region" description="Helical" evidence="2">
    <location>
        <begin position="176"/>
        <end position="197"/>
    </location>
</feature>
<protein>
    <submittedName>
        <fullName evidence="3">Uncharacterized protein</fullName>
    </submittedName>
</protein>
<feature type="compositionally biased region" description="Polar residues" evidence="1">
    <location>
        <begin position="291"/>
        <end position="305"/>
    </location>
</feature>
<dbReference type="Proteomes" id="UP000807306">
    <property type="component" value="Unassembled WGS sequence"/>
</dbReference>
<sequence>MDQNPTVPLATERGFYIGNTVSCILYGINIYLCFQTIYYLRARRISAGRASFFTFFSLWTTALMAIGLACNVVYGQYVWIEGRNDYPGGPGEYFLVNTGWWVNTFGSASAVVTSITSDGLMLYRCFVILDRSIWGMILPTLLYLGSIALGMIYVILSALPNSFVFGGKTAQFVVAWTSVSVSFNVVVTMMISARLLYARRELYRSGSRDHNDPYTNVVAILVESAFPLALSGLLAAVFYGIEHPAAFIFMIIWSFFVAAAPQVIIMRVAMGKAWTRETTVSHLKFQTSEKSMKYRTQSSSGNKSGTLVAMGGSKDSLEHIRL</sequence>
<dbReference type="AlphaFoldDB" id="A0A9P6E577"/>
<feature type="transmembrane region" description="Helical" evidence="2">
    <location>
        <begin position="217"/>
        <end position="239"/>
    </location>
</feature>
<proteinExistence type="predicted"/>
<feature type="transmembrane region" description="Helical" evidence="2">
    <location>
        <begin position="133"/>
        <end position="156"/>
    </location>
</feature>
<evidence type="ECO:0000256" key="2">
    <source>
        <dbReference type="SAM" id="Phobius"/>
    </source>
</evidence>
<organism evidence="3 4">
    <name type="scientific">Crepidotus variabilis</name>
    <dbReference type="NCBI Taxonomy" id="179855"/>
    <lineage>
        <taxon>Eukaryota</taxon>
        <taxon>Fungi</taxon>
        <taxon>Dikarya</taxon>
        <taxon>Basidiomycota</taxon>
        <taxon>Agaricomycotina</taxon>
        <taxon>Agaricomycetes</taxon>
        <taxon>Agaricomycetidae</taxon>
        <taxon>Agaricales</taxon>
        <taxon>Agaricineae</taxon>
        <taxon>Crepidotaceae</taxon>
        <taxon>Crepidotus</taxon>
    </lineage>
</organism>
<evidence type="ECO:0000313" key="3">
    <source>
        <dbReference type="EMBL" id="KAF9522771.1"/>
    </source>
</evidence>
<keyword evidence="2" id="KW-1133">Transmembrane helix</keyword>
<keyword evidence="2" id="KW-0472">Membrane</keyword>
<feature type="transmembrane region" description="Helical" evidence="2">
    <location>
        <begin position="15"/>
        <end position="40"/>
    </location>
</feature>
<feature type="transmembrane region" description="Helical" evidence="2">
    <location>
        <begin position="245"/>
        <end position="266"/>
    </location>
</feature>
<name>A0A9P6E577_9AGAR</name>
<keyword evidence="2" id="KW-0812">Transmembrane</keyword>